<feature type="region of interest" description="Disordered" evidence="1">
    <location>
        <begin position="1"/>
        <end position="144"/>
    </location>
</feature>
<feature type="region of interest" description="Disordered" evidence="1">
    <location>
        <begin position="156"/>
        <end position="302"/>
    </location>
</feature>
<feature type="compositionally biased region" description="Basic residues" evidence="1">
    <location>
        <begin position="1"/>
        <end position="10"/>
    </location>
</feature>
<feature type="compositionally biased region" description="Basic and acidic residues" evidence="1">
    <location>
        <begin position="221"/>
        <end position="237"/>
    </location>
</feature>
<name>A0A6J4JJN7_9PROT</name>
<evidence type="ECO:0000256" key="1">
    <source>
        <dbReference type="SAM" id="MobiDB-lite"/>
    </source>
</evidence>
<feature type="compositionally biased region" description="Gly residues" evidence="1">
    <location>
        <begin position="238"/>
        <end position="253"/>
    </location>
</feature>
<gene>
    <name evidence="2" type="ORF">AVDCRST_MAG04-3688</name>
</gene>
<accession>A0A6J4JJN7</accession>
<feature type="compositionally biased region" description="Basic residues" evidence="1">
    <location>
        <begin position="201"/>
        <end position="220"/>
    </location>
</feature>
<sequence length="302" mass="31724">GRRHPHRLPRPRADGRADGGAAVRPGRGTPCLRPAAGGGGAVRGARRGGLRLAQGGGRRRQHRAGVPAQRRGQRGRGTGAGGRGPWARHPRLRGDVHHRPPRRGAHRGGAGGARHRRRGHAHHRRPARGARGHASSDGRRRGRRCRDAAALFGAHRQEVVRARGEAGPGPGDEAGQQPADRGQHGVGFRGAGHGRQGGARPRCHGGRGERRHRPQLRHQRHDAGRAEPPLRFRRCDRGGGQGRASGARRGAGAGRADVGRRAGGAGVAVCRDAGHGQGRHLGTGALDGALGRRGNPRPGGWL</sequence>
<dbReference type="EMBL" id="CADCTL010000273">
    <property type="protein sequence ID" value="CAA9280441.1"/>
    <property type="molecule type" value="Genomic_DNA"/>
</dbReference>
<feature type="compositionally biased region" description="Basic residues" evidence="1">
    <location>
        <begin position="113"/>
        <end position="131"/>
    </location>
</feature>
<feature type="non-terminal residue" evidence="2">
    <location>
        <position position="1"/>
    </location>
</feature>
<organism evidence="2">
    <name type="scientific">uncultured Acetobacteraceae bacterium</name>
    <dbReference type="NCBI Taxonomy" id="169975"/>
    <lineage>
        <taxon>Bacteria</taxon>
        <taxon>Pseudomonadati</taxon>
        <taxon>Pseudomonadota</taxon>
        <taxon>Alphaproteobacteria</taxon>
        <taxon>Acetobacterales</taxon>
        <taxon>Acetobacteraceae</taxon>
        <taxon>environmental samples</taxon>
    </lineage>
</organism>
<proteinExistence type="predicted"/>
<feature type="compositionally biased region" description="Gly residues" evidence="1">
    <location>
        <begin position="184"/>
        <end position="197"/>
    </location>
</feature>
<protein>
    <submittedName>
        <fullName evidence="2">Uncharacterized protein</fullName>
    </submittedName>
</protein>
<feature type="compositionally biased region" description="Gly residues" evidence="1">
    <location>
        <begin position="75"/>
        <end position="84"/>
    </location>
</feature>
<evidence type="ECO:0000313" key="2">
    <source>
        <dbReference type="EMBL" id="CAA9280441.1"/>
    </source>
</evidence>
<dbReference type="AlphaFoldDB" id="A0A6J4JJN7"/>
<feature type="non-terminal residue" evidence="2">
    <location>
        <position position="302"/>
    </location>
</feature>
<reference evidence="2" key="1">
    <citation type="submission" date="2020-02" db="EMBL/GenBank/DDBJ databases">
        <authorList>
            <person name="Meier V. D."/>
        </authorList>
    </citation>
    <scope>NUCLEOTIDE SEQUENCE</scope>
    <source>
        <strain evidence="2">AVDCRST_MAG04</strain>
    </source>
</reference>
<feature type="compositionally biased region" description="Low complexity" evidence="1">
    <location>
        <begin position="19"/>
        <end position="28"/>
    </location>
</feature>